<keyword evidence="6" id="KW-0547">Nucleotide-binding</keyword>
<evidence type="ECO:0000259" key="11">
    <source>
        <dbReference type="PROSITE" id="PS50929"/>
    </source>
</evidence>
<dbReference type="Gene3D" id="3.40.50.300">
    <property type="entry name" value="P-loop containing nucleotide triphosphate hydrolases"/>
    <property type="match status" value="2"/>
</dbReference>
<comment type="catalytic activity">
    <reaction evidence="10">
        <text>ATP + H2O + xenobioticSide 1 = ADP + phosphate + xenobioticSide 2.</text>
        <dbReference type="EC" id="7.6.2.2"/>
    </reaction>
</comment>
<evidence type="ECO:0000256" key="9">
    <source>
        <dbReference type="ARBA" id="ARBA00023136"/>
    </source>
</evidence>
<dbReference type="GO" id="GO:0016020">
    <property type="term" value="C:membrane"/>
    <property type="evidence" value="ECO:0007669"/>
    <property type="project" value="UniProtKB-SubCell"/>
</dbReference>
<dbReference type="Proteomes" id="UP000188354">
    <property type="component" value="Chromosome LG04"/>
</dbReference>
<dbReference type="Gene3D" id="1.20.1560.10">
    <property type="entry name" value="ABC transporter type 1, transmembrane domain"/>
    <property type="match status" value="1"/>
</dbReference>
<evidence type="ECO:0000256" key="3">
    <source>
        <dbReference type="ARBA" id="ARBA00012191"/>
    </source>
</evidence>
<dbReference type="AlphaFoldDB" id="A0A1J7HK26"/>
<dbReference type="GO" id="GO:0016887">
    <property type="term" value="F:ATP hydrolysis activity"/>
    <property type="evidence" value="ECO:0007669"/>
    <property type="project" value="InterPro"/>
</dbReference>
<dbReference type="SUPFAM" id="SSF90123">
    <property type="entry name" value="ABC transporter transmembrane region"/>
    <property type="match status" value="1"/>
</dbReference>
<evidence type="ECO:0000256" key="10">
    <source>
        <dbReference type="ARBA" id="ARBA00034018"/>
    </source>
</evidence>
<comment type="similarity">
    <text evidence="2">Belongs to the ABC transporter superfamily. ABCC family. Conjugate transporter (TC 3.A.1.208) subfamily.</text>
</comment>
<dbReference type="GO" id="GO:0005524">
    <property type="term" value="F:ATP binding"/>
    <property type="evidence" value="ECO:0007669"/>
    <property type="project" value="UniProtKB-KW"/>
</dbReference>
<dbReference type="InterPro" id="IPR011527">
    <property type="entry name" value="ABC1_TM_dom"/>
</dbReference>
<keyword evidence="4" id="KW-0813">Transport</keyword>
<dbReference type="EMBL" id="CM007364">
    <property type="protein sequence ID" value="OIW13223.1"/>
    <property type="molecule type" value="Genomic_DNA"/>
</dbReference>
<dbReference type="PANTHER" id="PTHR24223:SF391">
    <property type="entry name" value="ABC-TYPE XENOBIOTIC TRANSPORTER"/>
    <property type="match status" value="1"/>
</dbReference>
<dbReference type="OMA" id="CTIAHHI"/>
<dbReference type="STRING" id="3871.A0A1J7HK26"/>
<feature type="domain" description="ABC transmembrane type-1" evidence="11">
    <location>
        <begin position="1"/>
        <end position="81"/>
    </location>
</feature>
<dbReference type="InterPro" id="IPR036640">
    <property type="entry name" value="ABC1_TM_sf"/>
</dbReference>
<proteinExistence type="inferred from homology"/>
<keyword evidence="13" id="KW-1185">Reference proteome</keyword>
<name>A0A1J7HK26_LUPAN</name>
<dbReference type="PANTHER" id="PTHR24223">
    <property type="entry name" value="ATP-BINDING CASSETTE SUB-FAMILY C"/>
    <property type="match status" value="1"/>
</dbReference>
<protein>
    <recommendedName>
        <fullName evidence="3">ABC-type xenobiotic transporter</fullName>
        <ecNumber evidence="3">7.6.2.2</ecNumber>
    </recommendedName>
</protein>
<sequence>MLGSIFHAPMSFFDSTPAGRILNRVSFDQSVVDLDITFRLGGFASIIQLIGIVAVMLEVTWQVLLLVVPMAVACLWMQVRYKESLPLVLHGVSCTFPGGQKIGIVVRTGSGKSTLIQALFRLVEPSTGSILIDNINISGIGLHDLQSHLRIIPQDPALFKGTIRGNLDPLEEHSDKEIWEWQLVSLGRALLKQSKILVVDEATTSVDTATDNLIQKIIREEFRDCTVCTIAHHIPSVIDSDLVLVLNDGK</sequence>
<dbReference type="Pfam" id="PF00005">
    <property type="entry name" value="ABC_tran"/>
    <property type="match status" value="1"/>
</dbReference>
<accession>A0A1J7HK26</accession>
<reference evidence="12 13" key="1">
    <citation type="journal article" date="2017" name="Plant Biotechnol. J.">
        <title>A comprehensive draft genome sequence for lupin (Lupinus angustifolius), an emerging health food: insights into plant-microbe interactions and legume evolution.</title>
        <authorList>
            <person name="Hane J.K."/>
            <person name="Ming Y."/>
            <person name="Kamphuis L.G."/>
            <person name="Nelson M.N."/>
            <person name="Garg G."/>
            <person name="Atkins C.A."/>
            <person name="Bayer P.E."/>
            <person name="Bravo A."/>
            <person name="Bringans S."/>
            <person name="Cannon S."/>
            <person name="Edwards D."/>
            <person name="Foley R."/>
            <person name="Gao L.L."/>
            <person name="Harrison M.J."/>
            <person name="Huang W."/>
            <person name="Hurgobin B."/>
            <person name="Li S."/>
            <person name="Liu C.W."/>
            <person name="McGrath A."/>
            <person name="Morahan G."/>
            <person name="Murray J."/>
            <person name="Weller J."/>
            <person name="Jian J."/>
            <person name="Singh K.B."/>
        </authorList>
    </citation>
    <scope>NUCLEOTIDE SEQUENCE [LARGE SCALE GENOMIC DNA]</scope>
    <source>
        <strain evidence="13">cv. Tanjil</strain>
        <tissue evidence="12">Whole plant</tissue>
    </source>
</reference>
<keyword evidence="5" id="KW-0812">Transmembrane</keyword>
<evidence type="ECO:0000256" key="8">
    <source>
        <dbReference type="ARBA" id="ARBA00022989"/>
    </source>
</evidence>
<organism evidence="12 13">
    <name type="scientific">Lupinus angustifolius</name>
    <name type="common">Narrow-leaved blue lupine</name>
    <dbReference type="NCBI Taxonomy" id="3871"/>
    <lineage>
        <taxon>Eukaryota</taxon>
        <taxon>Viridiplantae</taxon>
        <taxon>Streptophyta</taxon>
        <taxon>Embryophyta</taxon>
        <taxon>Tracheophyta</taxon>
        <taxon>Spermatophyta</taxon>
        <taxon>Magnoliopsida</taxon>
        <taxon>eudicotyledons</taxon>
        <taxon>Gunneridae</taxon>
        <taxon>Pentapetalae</taxon>
        <taxon>rosids</taxon>
        <taxon>fabids</taxon>
        <taxon>Fabales</taxon>
        <taxon>Fabaceae</taxon>
        <taxon>Papilionoideae</taxon>
        <taxon>50 kb inversion clade</taxon>
        <taxon>genistoids sensu lato</taxon>
        <taxon>core genistoids</taxon>
        <taxon>Genisteae</taxon>
        <taxon>Lupinus</taxon>
    </lineage>
</organism>
<evidence type="ECO:0000256" key="5">
    <source>
        <dbReference type="ARBA" id="ARBA00022692"/>
    </source>
</evidence>
<evidence type="ECO:0000256" key="1">
    <source>
        <dbReference type="ARBA" id="ARBA00004370"/>
    </source>
</evidence>
<dbReference type="PROSITE" id="PS50929">
    <property type="entry name" value="ABC_TM1F"/>
    <property type="match status" value="1"/>
</dbReference>
<gene>
    <name evidence="12" type="ORF">TanjilG_03552</name>
</gene>
<evidence type="ECO:0000256" key="7">
    <source>
        <dbReference type="ARBA" id="ARBA00022840"/>
    </source>
</evidence>
<dbReference type="Gramene" id="OIW13223">
    <property type="protein sequence ID" value="OIW13223"/>
    <property type="gene ID" value="TanjilG_03552"/>
</dbReference>
<comment type="subcellular location">
    <subcellularLocation>
        <location evidence="1">Membrane</location>
    </subcellularLocation>
</comment>
<evidence type="ECO:0000313" key="13">
    <source>
        <dbReference type="Proteomes" id="UP000188354"/>
    </source>
</evidence>
<dbReference type="EC" id="7.6.2.2" evidence="3"/>
<keyword evidence="7" id="KW-0067">ATP-binding</keyword>
<keyword evidence="8" id="KW-1133">Transmembrane helix</keyword>
<evidence type="ECO:0000256" key="6">
    <source>
        <dbReference type="ARBA" id="ARBA00022741"/>
    </source>
</evidence>
<evidence type="ECO:0000313" key="12">
    <source>
        <dbReference type="EMBL" id="OIW13223.1"/>
    </source>
</evidence>
<dbReference type="InterPro" id="IPR003593">
    <property type="entry name" value="AAA+_ATPase"/>
</dbReference>
<evidence type="ECO:0000256" key="2">
    <source>
        <dbReference type="ARBA" id="ARBA00009726"/>
    </source>
</evidence>
<dbReference type="SMART" id="SM00382">
    <property type="entry name" value="AAA"/>
    <property type="match status" value="1"/>
</dbReference>
<dbReference type="Pfam" id="PF00664">
    <property type="entry name" value="ABC_membrane"/>
    <property type="match status" value="1"/>
</dbReference>
<keyword evidence="9" id="KW-0472">Membrane</keyword>
<dbReference type="GO" id="GO:0008559">
    <property type="term" value="F:ABC-type xenobiotic transporter activity"/>
    <property type="evidence" value="ECO:0007669"/>
    <property type="project" value="UniProtKB-EC"/>
</dbReference>
<dbReference type="InterPro" id="IPR050173">
    <property type="entry name" value="ABC_transporter_C-like"/>
</dbReference>
<evidence type="ECO:0000256" key="4">
    <source>
        <dbReference type="ARBA" id="ARBA00022448"/>
    </source>
</evidence>
<dbReference type="CDD" id="cd03244">
    <property type="entry name" value="ABCC_MRP_domain2"/>
    <property type="match status" value="1"/>
</dbReference>
<dbReference type="InterPro" id="IPR003439">
    <property type="entry name" value="ABC_transporter-like_ATP-bd"/>
</dbReference>
<dbReference type="SUPFAM" id="SSF52540">
    <property type="entry name" value="P-loop containing nucleoside triphosphate hydrolases"/>
    <property type="match status" value="1"/>
</dbReference>
<dbReference type="InterPro" id="IPR027417">
    <property type="entry name" value="P-loop_NTPase"/>
</dbReference>